<evidence type="ECO:0000313" key="4">
    <source>
        <dbReference type="EMBL" id="KNY29023.1"/>
    </source>
</evidence>
<dbReference type="Proteomes" id="UP000036923">
    <property type="component" value="Unassembled WGS sequence"/>
</dbReference>
<feature type="domain" description="Phage tail tape measure protein" evidence="3">
    <location>
        <begin position="88"/>
        <end position="294"/>
    </location>
</feature>
<reference evidence="5" key="1">
    <citation type="submission" date="2015-07" db="EMBL/GenBank/DDBJ databases">
        <title>Near-Complete Genome Sequence of the Cellulolytic Bacterium Bacteroides (Pseudobacteroides) cellulosolvens ATCC 35603.</title>
        <authorList>
            <person name="Dassa B."/>
            <person name="Utturkar S.M."/>
            <person name="Klingeman D.M."/>
            <person name="Hurt R.A."/>
            <person name="Keller M."/>
            <person name="Xu J."/>
            <person name="Reddy Y.H.K."/>
            <person name="Borovok I."/>
            <person name="Grinberg I.R."/>
            <person name="Lamed R."/>
            <person name="Zhivin O."/>
            <person name="Bayer E.A."/>
            <person name="Brown S.D."/>
        </authorList>
    </citation>
    <scope>NUCLEOTIDE SEQUENCE [LARGE SCALE GENOMIC DNA]</scope>
    <source>
        <strain evidence="5">DSM 2933</strain>
    </source>
</reference>
<dbReference type="Pfam" id="PF10145">
    <property type="entry name" value="PhageMin_Tail"/>
    <property type="match status" value="1"/>
</dbReference>
<dbReference type="RefSeq" id="WP_050753688.1">
    <property type="nucleotide sequence ID" value="NZ_JQKC01000005.1"/>
</dbReference>
<dbReference type="OrthoDB" id="28713at2"/>
<keyword evidence="2" id="KW-1133">Transmembrane helix</keyword>
<dbReference type="STRING" id="398512.Bccel_4297"/>
<protein>
    <submittedName>
        <fullName evidence="4">Phage tail tape measure protein, TP901 family</fullName>
    </submittedName>
</protein>
<gene>
    <name evidence="4" type="ORF">Bccel_4297</name>
</gene>
<dbReference type="NCBIfam" id="TIGR01760">
    <property type="entry name" value="tape_meas_TP901"/>
    <property type="match status" value="1"/>
</dbReference>
<accession>A0A0L6JT78</accession>
<dbReference type="PANTHER" id="PTHR37813">
    <property type="entry name" value="FELS-2 PROPHAGE PROTEIN"/>
    <property type="match status" value="1"/>
</dbReference>
<comment type="caution">
    <text evidence="4">The sequence shown here is derived from an EMBL/GenBank/DDBJ whole genome shotgun (WGS) entry which is preliminary data.</text>
</comment>
<proteinExistence type="predicted"/>
<evidence type="ECO:0000313" key="5">
    <source>
        <dbReference type="Proteomes" id="UP000036923"/>
    </source>
</evidence>
<dbReference type="AlphaFoldDB" id="A0A0L6JT78"/>
<keyword evidence="2" id="KW-0812">Transmembrane</keyword>
<evidence type="ECO:0000256" key="1">
    <source>
        <dbReference type="ARBA" id="ARBA00022612"/>
    </source>
</evidence>
<dbReference type="PANTHER" id="PTHR37813:SF1">
    <property type="entry name" value="FELS-2 PROPHAGE PROTEIN"/>
    <property type="match status" value="1"/>
</dbReference>
<feature type="transmembrane region" description="Helical" evidence="2">
    <location>
        <begin position="412"/>
        <end position="441"/>
    </location>
</feature>
<evidence type="ECO:0000259" key="3">
    <source>
        <dbReference type="Pfam" id="PF10145"/>
    </source>
</evidence>
<organism evidence="4 5">
    <name type="scientific">Pseudobacteroides cellulosolvens ATCC 35603 = DSM 2933</name>
    <dbReference type="NCBI Taxonomy" id="398512"/>
    <lineage>
        <taxon>Bacteria</taxon>
        <taxon>Bacillati</taxon>
        <taxon>Bacillota</taxon>
        <taxon>Clostridia</taxon>
        <taxon>Eubacteriales</taxon>
        <taxon>Oscillospiraceae</taxon>
        <taxon>Pseudobacteroides</taxon>
    </lineage>
</organism>
<evidence type="ECO:0000256" key="2">
    <source>
        <dbReference type="SAM" id="Phobius"/>
    </source>
</evidence>
<dbReference type="InterPro" id="IPR010090">
    <property type="entry name" value="Phage_tape_meas"/>
</dbReference>
<keyword evidence="5" id="KW-1185">Reference proteome</keyword>
<sequence length="610" mass="63765">MAVIRNLVVKITADIGALKKGLQEAQDAMANVSSQLSGAGKVMSAALTAPLAGMAAASLKAGADFEAGMSSVKAVSGATGEEMKQLEELALKMGAETKYSAKEATSGIEELIKAGVSVKDIMGGGLKGALSLAAAGEIELADAAEIASTVLNSFKADGLNVAQAADILAGAANASATSVQEMKFSLSMCSAVASAVGLSFKDTSTALAVFAQNGLKGSDAGTSLKTMLMNLQPSTDKQVELFKKLGLTTAQGTSAFYNAQGKLKSMAEIAGLLQKSMKNLTDAQRLQAMETLFGSDAIRAANILYKEGADGFNKMQSEMGKVTAEEVAAERMNNLKGSLEQLKGSIETLQIVSSKAFLPILKMLADKATILVNKYMELNPEVRKWVTIILAAVAAVGPLLMVLGGLSTGLSVLSGVFAAIASPIGLVVVAIAGLVAGFVWLMKTNEGFRNSVLAIWEQIQSKFKEALGFIQSKTAEVLPGIKAKFTEVLGNVLAFLQDFAANAIKAFQMFINGFKGTGDPGAMASGWETAFYRIGSVVSTIFNGLVSVIQPVMQTIFKIVSDVVTGIWNFWNTYGQQIIDTAVNIFNGILAFIQPILAQLFASFDSSQAI</sequence>
<feature type="transmembrane region" description="Helical" evidence="2">
    <location>
        <begin position="385"/>
        <end position="406"/>
    </location>
</feature>
<dbReference type="EMBL" id="LGTC01000001">
    <property type="protein sequence ID" value="KNY29023.1"/>
    <property type="molecule type" value="Genomic_DNA"/>
</dbReference>
<name>A0A0L6JT78_9FIRM</name>
<dbReference type="PATRIC" id="fig|398512.5.peg.4500"/>
<keyword evidence="2" id="KW-0472">Membrane</keyword>
<dbReference type="eggNOG" id="COG5283">
    <property type="taxonomic scope" value="Bacteria"/>
</dbReference>
<keyword evidence="1" id="KW-1188">Viral release from host cell</keyword>
<dbReference type="eggNOG" id="COG5412">
    <property type="taxonomic scope" value="Bacteria"/>
</dbReference>